<feature type="disulfide bond" evidence="19">
    <location>
        <begin position="193"/>
        <end position="274"/>
    </location>
</feature>
<dbReference type="Ensembl" id="ENSSLUT00000026816.1">
    <property type="protein sequence ID" value="ENSSLUP00000025959.1"/>
    <property type="gene ID" value="ENSSLUG00000010687.1"/>
</dbReference>
<dbReference type="PIRSF" id="PIRSF000354">
    <property type="entry name" value="Factors_V_VIII"/>
    <property type="match status" value="1"/>
</dbReference>
<feature type="region of interest" description="Disordered" evidence="20">
    <location>
        <begin position="642"/>
        <end position="710"/>
    </location>
</feature>
<keyword evidence="16" id="KW-0472">Membrane</keyword>
<keyword evidence="8" id="KW-0812">Transmembrane</keyword>
<accession>A0A8C9YKA2</accession>
<dbReference type="GO" id="GO:0005576">
    <property type="term" value="C:extracellular region"/>
    <property type="evidence" value="ECO:0007669"/>
    <property type="project" value="UniProtKB-SubCell"/>
</dbReference>
<organism evidence="22 23">
    <name type="scientific">Sander lucioperca</name>
    <name type="common">Pike-perch</name>
    <name type="synonym">Perca lucioperca</name>
    <dbReference type="NCBI Taxonomy" id="283035"/>
    <lineage>
        <taxon>Eukaryota</taxon>
        <taxon>Metazoa</taxon>
        <taxon>Chordata</taxon>
        <taxon>Craniata</taxon>
        <taxon>Vertebrata</taxon>
        <taxon>Euteleostomi</taxon>
        <taxon>Actinopterygii</taxon>
        <taxon>Neopterygii</taxon>
        <taxon>Teleostei</taxon>
        <taxon>Neoteleostei</taxon>
        <taxon>Acanthomorphata</taxon>
        <taxon>Eupercaria</taxon>
        <taxon>Perciformes</taxon>
        <taxon>Percoidei</taxon>
        <taxon>Percidae</taxon>
        <taxon>Luciopercinae</taxon>
        <taxon>Sander</taxon>
    </lineage>
</organism>
<keyword evidence="11" id="KW-0677">Repeat</keyword>
<dbReference type="PROSITE" id="PS00079">
    <property type="entry name" value="MULTICOPPER_OXIDASE1"/>
    <property type="match status" value="1"/>
</dbReference>
<dbReference type="PANTHER" id="PTHR46806:SF10">
    <property type="entry name" value="COAGULATION FACTOR V"/>
    <property type="match status" value="1"/>
</dbReference>
<keyword evidence="14" id="KW-0560">Oxidoreductase</keyword>
<dbReference type="EC" id="1.16.3.1" evidence="5"/>
<dbReference type="GO" id="GO:0005507">
    <property type="term" value="F:copper ion binding"/>
    <property type="evidence" value="ECO:0007669"/>
    <property type="project" value="InterPro"/>
</dbReference>
<dbReference type="GO" id="GO:0038023">
    <property type="term" value="F:signaling receptor activity"/>
    <property type="evidence" value="ECO:0007669"/>
    <property type="project" value="TreeGrafter"/>
</dbReference>
<dbReference type="FunFam" id="2.60.40.420:FF:000028">
    <property type="entry name" value="Ceruloplasmin"/>
    <property type="match status" value="1"/>
</dbReference>
<evidence type="ECO:0000256" key="16">
    <source>
        <dbReference type="ARBA" id="ARBA00023136"/>
    </source>
</evidence>
<evidence type="ECO:0000256" key="13">
    <source>
        <dbReference type="ARBA" id="ARBA00022989"/>
    </source>
</evidence>
<evidence type="ECO:0000256" key="17">
    <source>
        <dbReference type="ARBA" id="ARBA00023157"/>
    </source>
</evidence>
<reference evidence="22" key="1">
    <citation type="submission" date="2025-08" db="UniProtKB">
        <authorList>
            <consortium name="Ensembl"/>
        </authorList>
    </citation>
    <scope>IDENTIFICATION</scope>
</reference>
<comment type="subcellular location">
    <subcellularLocation>
        <location evidence="2">Membrane</location>
        <topology evidence="2">Single-pass membrane protein</topology>
    </subcellularLocation>
    <subcellularLocation>
        <location evidence="3">Secreted</location>
    </subcellularLocation>
</comment>
<protein>
    <recommendedName>
        <fullName evidence="5">ferroxidase</fullName>
        <ecNumber evidence="5">1.16.3.1</ecNumber>
    </recommendedName>
</protein>
<comment type="similarity">
    <text evidence="4">Belongs to the multicopper oxidase family.</text>
</comment>
<evidence type="ECO:0000256" key="3">
    <source>
        <dbReference type="ARBA" id="ARBA00004613"/>
    </source>
</evidence>
<dbReference type="Pfam" id="PF07732">
    <property type="entry name" value="Cu-oxidase_3"/>
    <property type="match status" value="3"/>
</dbReference>
<keyword evidence="18" id="KW-0325">Glycoprotein</keyword>
<keyword evidence="7" id="KW-0964">Secreted</keyword>
<feature type="disulfide bond" evidence="19">
    <location>
        <begin position="442"/>
        <end position="468"/>
    </location>
</feature>
<dbReference type="PROSITE" id="PS01285">
    <property type="entry name" value="FA58C_1"/>
    <property type="match status" value="2"/>
</dbReference>
<dbReference type="PROSITE" id="PS50022">
    <property type="entry name" value="FA58C_3"/>
    <property type="match status" value="2"/>
</dbReference>
<reference evidence="22" key="2">
    <citation type="submission" date="2025-09" db="UniProtKB">
        <authorList>
            <consortium name="Ensembl"/>
        </authorList>
    </citation>
    <scope>IDENTIFICATION</scope>
</reference>
<comment type="cofactor">
    <cofactor evidence="1">
        <name>Cu cation</name>
        <dbReference type="ChEBI" id="CHEBI:23378"/>
    </cofactor>
</comment>
<keyword evidence="12" id="KW-0106">Calcium</keyword>
<sequence>NMSTLKNNDKNQTLCISLCLLILSPFSFLSSSAGLLGPTLRAQEGETIVVTFRNLATEPYSIHPHGIAYGKQSEGANYFDNTSQKEKEDDIVRPNRQHVYSWEVTKEVSPQPSDPTCLTYTYISHTNVVEDYNSGLIGALLICKPGSLDESGKQVGFYQEYVFLFGVFDENESKYKPKVANGFSLLCPDVSVCAYASVSLHLVGMSSEPDVFSVHMNGQVLQQSGHKVSSVGLISGSSATASMVALHTGHWLLSSHTIKHMEAGLHGFVDVKKCDNFEAPQRRMTIEQKRYSTTWTYYIAAEEIVWDYAPNMPKHIDEDFTLQYLRRSPTRIGGKYKKAVYSLFRNESFTERLEPKQRKNELGILGPVIKAQIRDVIKIVFKNMASRPYSIYPHGLTIEKSHEGVNYPAGGNQSHGVQPGETHTYIWRVVEEDEPLDGDSRCLTRLYHSAVDTVRDIASGLIGQILICKYRSLNIRGVQLKADKEQHAMLAVFDENKSWYLDENIRQYCDRSKVNKADLDFYKSNVMHSINGYVFESGPLLGFCNGEIATWHVSSIGAQDYIQTATFYGHTFEVNGRTEDFLSLYPMTGETITMNMDNIGQSGLTIPSFMSDYGHNWTYEGTHQMESVEILDYMMKYIGKETPKTTPTPKKIKKVHLRQRPQKGQGMKTKRRKEYKPQAKSGLPFSPRGFNPGITPRGARPLSSQTVSDEEELINEPVVIGVPRPDFSDYELYYVSHIDPYQNDVDIKNLNLDDTAKYYLKLSGPNVKTYFLAAEEVEWDYAESQPNSRETKFTKVVFRGYMDSSFSTPDFRGELDEHLGILGPVIKAEVGQSIMVVFRNKANRPYSLHPNGVSYTKQTEGLSYEDGSKYWYKYDNEVQPNTTFTYLWKVNSMVGPMPDESHCRTWAYYSGVNPERDIHSGLIGPLLVCREGTLDKTLNDMREFTLLFMTFDESQSWYYKENQEMMQRKTINGITYNLKGLRMYTKQLVCWYLINMGSPKDFQSVHFHGQTFLHKKTTSYRQAVYPLLPGSFATLEMYPSKPGLWQLETEVSFNQEKGMQTLFLVLDNECYRPLGLESGSVNDNQITAINTRGSWKPHLARLNNLGKFNAWSTEQNKSWIQVDFQRPVVISQVATQGARQMLYSQYVVKYAISYSTDRQKWIFYKGDSRDLRKVGEVFSGNQEAYEEKKNIFFPPVVGRFIRLHPIDWYSKATVRMEFYGCELDGCSVPLGMESRLIEDHQITASSTATSWYSGPWRPSLARLNTQGTINAWQAKHENMNQWLQVELPKIKKITGIMTQGAKSLGKEMYVMSYALQYSTNGINWNQYTDDESIPSKTFLGNTNNNDHVKNYIYPPIFSRFIRIIPISWMNSITMRIELLGCDFE</sequence>
<dbReference type="GeneTree" id="ENSGT00940000158556"/>
<dbReference type="InterPro" id="IPR000421">
    <property type="entry name" value="FA58C"/>
</dbReference>
<feature type="compositionally biased region" description="Basic residues" evidence="20">
    <location>
        <begin position="650"/>
        <end position="661"/>
    </location>
</feature>
<name>A0A8C9YKA2_SANLU</name>
<feature type="domain" description="F5/8 type C" evidence="21">
    <location>
        <begin position="1070"/>
        <end position="1221"/>
    </location>
</feature>
<evidence type="ECO:0000256" key="4">
    <source>
        <dbReference type="ARBA" id="ARBA00010609"/>
    </source>
</evidence>
<evidence type="ECO:0000256" key="11">
    <source>
        <dbReference type="ARBA" id="ARBA00022737"/>
    </source>
</evidence>
<dbReference type="Pfam" id="PF00754">
    <property type="entry name" value="F5_F8_type_C"/>
    <property type="match status" value="2"/>
</dbReference>
<evidence type="ECO:0000259" key="21">
    <source>
        <dbReference type="PROSITE" id="PS50022"/>
    </source>
</evidence>
<evidence type="ECO:0000256" key="19">
    <source>
        <dbReference type="PIRSR" id="PIRSR000354-1"/>
    </source>
</evidence>
<evidence type="ECO:0000256" key="20">
    <source>
        <dbReference type="SAM" id="MobiDB-lite"/>
    </source>
</evidence>
<evidence type="ECO:0000256" key="14">
    <source>
        <dbReference type="ARBA" id="ARBA00023002"/>
    </source>
</evidence>
<feature type="disulfide bond" evidence="19">
    <location>
        <begin position="903"/>
        <end position="929"/>
    </location>
</feature>
<feature type="domain" description="F5/8 type C" evidence="21">
    <location>
        <begin position="1226"/>
        <end position="1381"/>
    </location>
</feature>
<keyword evidence="6" id="KW-0813">Transport</keyword>
<proteinExistence type="inferred from homology"/>
<feature type="disulfide bond" evidence="19">
    <location>
        <begin position="1070"/>
        <end position="1221"/>
    </location>
</feature>
<dbReference type="InterPro" id="IPR050633">
    <property type="entry name" value="Neuropilin_MCO_CoagFactor"/>
</dbReference>
<evidence type="ECO:0000256" key="18">
    <source>
        <dbReference type="ARBA" id="ARBA00023180"/>
    </source>
</evidence>
<dbReference type="SMART" id="SM00231">
    <property type="entry name" value="FA58C"/>
    <property type="match status" value="2"/>
</dbReference>
<dbReference type="PANTHER" id="PTHR46806">
    <property type="entry name" value="F5/8 TYPE C DOMAIN-CONTAINING PROTEIN"/>
    <property type="match status" value="1"/>
</dbReference>
<evidence type="ECO:0000256" key="8">
    <source>
        <dbReference type="ARBA" id="ARBA00022692"/>
    </source>
</evidence>
<dbReference type="Gene3D" id="2.60.40.420">
    <property type="entry name" value="Cupredoxins - blue copper proteins"/>
    <property type="match status" value="5"/>
</dbReference>
<keyword evidence="9" id="KW-0479">Metal-binding</keyword>
<evidence type="ECO:0000256" key="2">
    <source>
        <dbReference type="ARBA" id="ARBA00004167"/>
    </source>
</evidence>
<evidence type="ECO:0000313" key="22">
    <source>
        <dbReference type="Ensembl" id="ENSSLUP00000025959.1"/>
    </source>
</evidence>
<dbReference type="GO" id="GO:0004322">
    <property type="term" value="F:ferroxidase activity"/>
    <property type="evidence" value="ECO:0007669"/>
    <property type="project" value="UniProtKB-EC"/>
</dbReference>
<evidence type="ECO:0000256" key="1">
    <source>
        <dbReference type="ARBA" id="ARBA00001935"/>
    </source>
</evidence>
<dbReference type="GO" id="GO:0006811">
    <property type="term" value="P:monoatomic ion transport"/>
    <property type="evidence" value="ECO:0007669"/>
    <property type="project" value="UniProtKB-KW"/>
</dbReference>
<keyword evidence="13" id="KW-1133">Transmembrane helix</keyword>
<feature type="disulfide bond" evidence="19">
    <location>
        <begin position="117"/>
        <end position="143"/>
    </location>
</feature>
<keyword evidence="15" id="KW-0406">Ion transport</keyword>
<dbReference type="InterPro" id="IPR008972">
    <property type="entry name" value="Cupredoxin"/>
</dbReference>
<evidence type="ECO:0000256" key="10">
    <source>
        <dbReference type="ARBA" id="ARBA00022729"/>
    </source>
</evidence>
<dbReference type="PROSITE" id="PS01286">
    <property type="entry name" value="FA58C_2"/>
    <property type="match status" value="1"/>
</dbReference>
<evidence type="ECO:0000256" key="5">
    <source>
        <dbReference type="ARBA" id="ARBA00013107"/>
    </source>
</evidence>
<dbReference type="SUPFAM" id="SSF49785">
    <property type="entry name" value="Galactose-binding domain-like"/>
    <property type="match status" value="2"/>
</dbReference>
<keyword evidence="17 19" id="KW-1015">Disulfide bond</keyword>
<dbReference type="Proteomes" id="UP000694568">
    <property type="component" value="Unplaced"/>
</dbReference>
<dbReference type="CDD" id="cd00057">
    <property type="entry name" value="FA58C"/>
    <property type="match status" value="2"/>
</dbReference>
<keyword evidence="10" id="KW-0732">Signal</keyword>
<dbReference type="InterPro" id="IPR033138">
    <property type="entry name" value="Cu_oxidase_CS"/>
</dbReference>
<evidence type="ECO:0000256" key="12">
    <source>
        <dbReference type="ARBA" id="ARBA00022837"/>
    </source>
</evidence>
<evidence type="ECO:0000256" key="15">
    <source>
        <dbReference type="ARBA" id="ARBA00023065"/>
    </source>
</evidence>
<dbReference type="SUPFAM" id="SSF49503">
    <property type="entry name" value="Cupredoxins"/>
    <property type="match status" value="6"/>
</dbReference>
<evidence type="ECO:0000256" key="7">
    <source>
        <dbReference type="ARBA" id="ARBA00022525"/>
    </source>
</evidence>
<evidence type="ECO:0000256" key="9">
    <source>
        <dbReference type="ARBA" id="ARBA00022723"/>
    </source>
</evidence>
<dbReference type="InterPro" id="IPR024715">
    <property type="entry name" value="Factor_5/8-like"/>
</dbReference>
<dbReference type="InterPro" id="IPR011707">
    <property type="entry name" value="Cu-oxidase-like_N"/>
</dbReference>
<dbReference type="GO" id="GO:0005886">
    <property type="term" value="C:plasma membrane"/>
    <property type="evidence" value="ECO:0007669"/>
    <property type="project" value="TreeGrafter"/>
</dbReference>
<evidence type="ECO:0000256" key="6">
    <source>
        <dbReference type="ARBA" id="ARBA00022448"/>
    </source>
</evidence>
<dbReference type="FunFam" id="2.60.120.260:FF:000002">
    <property type="entry name" value="Coagulation factor VIII"/>
    <property type="match status" value="2"/>
</dbReference>
<dbReference type="Gene3D" id="2.60.120.260">
    <property type="entry name" value="Galactose-binding domain-like"/>
    <property type="match status" value="2"/>
</dbReference>
<dbReference type="InterPro" id="IPR008979">
    <property type="entry name" value="Galactose-bd-like_sf"/>
</dbReference>
<evidence type="ECO:0000313" key="23">
    <source>
        <dbReference type="Proteomes" id="UP000694568"/>
    </source>
</evidence>
<keyword evidence="23" id="KW-1185">Reference proteome</keyword>
<dbReference type="FunFam" id="2.60.40.420:FF:000002">
    <property type="entry name" value="Hephaestin like 1"/>
    <property type="match status" value="1"/>
</dbReference>